<keyword evidence="2" id="KW-0812">Transmembrane</keyword>
<sequence>MYDILGRQEYGKPVTHADYNLLAKAIEIAHSLKDNQLKAELYALFAQLNLGKPSNFLLYNLKAVELQRKIGFQHFSFVHNRFFNISYALFHTKDYKESISFGRECLTFKNVDVKKWDPRVYLFQLDMIGASYLKLGKCDSSIYFYQQIIDTLTKKPDPSPAFQKLWLGIARGNIGHAFIMQGKEAQGLPLVKEQLNVGIENKMLNNAAIAQNILAEVDFKHYNYELANSKWKSALRYAIKGNDENEQISALKGIAESYLYLRQPDSAQVYNNRYQKLKEKQTAEINASKLDRLSSQMAFDNLQGNYDETNNKLSREKLLRNFILIGIILLTIIAILIYSRASIRANYRQEEQLRKQKETEKQMLEAREQVIAFSKNILEKDRLIYSLNKALKSHATDAEEKNISTTLLNYVLVTDREWEKFKEMVSNAYPGFFVRLESLITHINPAEERLASLICLQLSDRQMASMLGISKESVTRSKRRLKQRIAIPEGQTLEEYICSLNSVYG</sequence>
<evidence type="ECO:0008006" key="5">
    <source>
        <dbReference type="Google" id="ProtNLM"/>
    </source>
</evidence>
<name>A0A923DZB2_9SPHI</name>
<dbReference type="EMBL" id="WNXD01000001">
    <property type="protein sequence ID" value="MBB2145370.1"/>
    <property type="molecule type" value="Genomic_DNA"/>
</dbReference>
<feature type="coiled-coil region" evidence="1">
    <location>
        <begin position="340"/>
        <end position="369"/>
    </location>
</feature>
<dbReference type="Gene3D" id="1.25.40.10">
    <property type="entry name" value="Tetratricopeptide repeat domain"/>
    <property type="match status" value="2"/>
</dbReference>
<keyword evidence="2" id="KW-1133">Transmembrane helix</keyword>
<dbReference type="Proteomes" id="UP000601055">
    <property type="component" value="Unassembled WGS sequence"/>
</dbReference>
<accession>A0A923DZB2</accession>
<reference evidence="3" key="1">
    <citation type="submission" date="2019-11" db="EMBL/GenBank/DDBJ databases">
        <title>Description of Pedobacter sp. LMG 31464T.</title>
        <authorList>
            <person name="Carlier A."/>
            <person name="Qi S."/>
            <person name="Vandamme P."/>
        </authorList>
    </citation>
    <scope>NUCLEOTIDE SEQUENCE</scope>
    <source>
        <strain evidence="3">LMG 31464</strain>
    </source>
</reference>
<evidence type="ECO:0000313" key="4">
    <source>
        <dbReference type="Proteomes" id="UP000601055"/>
    </source>
</evidence>
<feature type="transmembrane region" description="Helical" evidence="2">
    <location>
        <begin position="318"/>
        <end position="338"/>
    </location>
</feature>
<proteinExistence type="predicted"/>
<organism evidence="3 4">
    <name type="scientific">Pedobacter planticolens</name>
    <dbReference type="NCBI Taxonomy" id="2679964"/>
    <lineage>
        <taxon>Bacteria</taxon>
        <taxon>Pseudomonadati</taxon>
        <taxon>Bacteroidota</taxon>
        <taxon>Sphingobacteriia</taxon>
        <taxon>Sphingobacteriales</taxon>
        <taxon>Sphingobacteriaceae</taxon>
        <taxon>Pedobacter</taxon>
    </lineage>
</organism>
<keyword evidence="1" id="KW-0175">Coiled coil</keyword>
<evidence type="ECO:0000256" key="2">
    <source>
        <dbReference type="SAM" id="Phobius"/>
    </source>
</evidence>
<keyword evidence="2" id="KW-0472">Membrane</keyword>
<gene>
    <name evidence="3" type="ORF">GM921_07740</name>
</gene>
<evidence type="ECO:0000256" key="1">
    <source>
        <dbReference type="SAM" id="Coils"/>
    </source>
</evidence>
<dbReference type="InterPro" id="IPR011990">
    <property type="entry name" value="TPR-like_helical_dom_sf"/>
</dbReference>
<evidence type="ECO:0000313" key="3">
    <source>
        <dbReference type="EMBL" id="MBB2145370.1"/>
    </source>
</evidence>
<keyword evidence="4" id="KW-1185">Reference proteome</keyword>
<dbReference type="AlphaFoldDB" id="A0A923DZB2"/>
<protein>
    <recommendedName>
        <fullName evidence="5">HTH luxR-type domain-containing protein</fullName>
    </recommendedName>
</protein>
<comment type="caution">
    <text evidence="3">The sequence shown here is derived from an EMBL/GenBank/DDBJ whole genome shotgun (WGS) entry which is preliminary data.</text>
</comment>
<dbReference type="SUPFAM" id="SSF48452">
    <property type="entry name" value="TPR-like"/>
    <property type="match status" value="2"/>
</dbReference>